<dbReference type="Proteomes" id="UP000255207">
    <property type="component" value="Unassembled WGS sequence"/>
</dbReference>
<evidence type="ECO:0000313" key="3">
    <source>
        <dbReference type="Proteomes" id="UP000255207"/>
    </source>
</evidence>
<reference evidence="3" key="1">
    <citation type="submission" date="2018-07" db="EMBL/GenBank/DDBJ databases">
        <authorList>
            <person name="Safronova V.I."/>
            <person name="Chirak E.R."/>
            <person name="Sazanova A.L."/>
        </authorList>
    </citation>
    <scope>NUCLEOTIDE SEQUENCE [LARGE SCALE GENOMIC DNA]</scope>
    <source>
        <strain evidence="3">RCAM04685</strain>
    </source>
</reference>
<evidence type="ECO:0008006" key="4">
    <source>
        <dbReference type="Google" id="ProtNLM"/>
    </source>
</evidence>
<protein>
    <recommendedName>
        <fullName evidence="4">DUF1795 domain-containing protein</fullName>
    </recommendedName>
</protein>
<keyword evidence="1" id="KW-0732">Signal</keyword>
<name>A0A370L0U1_9HYPH</name>
<feature type="chain" id="PRO_5030068232" description="DUF1795 domain-containing protein" evidence="1">
    <location>
        <begin position="28"/>
        <end position="195"/>
    </location>
</feature>
<proteinExistence type="predicted"/>
<evidence type="ECO:0000256" key="1">
    <source>
        <dbReference type="SAM" id="SignalP"/>
    </source>
</evidence>
<evidence type="ECO:0000313" key="2">
    <source>
        <dbReference type="EMBL" id="RDJ20992.1"/>
    </source>
</evidence>
<keyword evidence="3" id="KW-1185">Reference proteome</keyword>
<accession>A0A370L0U1</accession>
<comment type="caution">
    <text evidence="2">The sequence shown here is derived from an EMBL/GenBank/DDBJ whole genome shotgun (WGS) entry which is preliminary data.</text>
</comment>
<dbReference type="EMBL" id="QQTP01000014">
    <property type="protein sequence ID" value="RDJ20992.1"/>
    <property type="molecule type" value="Genomic_DNA"/>
</dbReference>
<gene>
    <name evidence="2" type="ORF">DWE98_21930</name>
</gene>
<organism evidence="2 3">
    <name type="scientific">Bosea caraganae</name>
    <dbReference type="NCBI Taxonomy" id="2763117"/>
    <lineage>
        <taxon>Bacteria</taxon>
        <taxon>Pseudomonadati</taxon>
        <taxon>Pseudomonadota</taxon>
        <taxon>Alphaproteobacteria</taxon>
        <taxon>Hyphomicrobiales</taxon>
        <taxon>Boseaceae</taxon>
        <taxon>Bosea</taxon>
    </lineage>
</organism>
<dbReference type="RefSeq" id="WP_114831446.1">
    <property type="nucleotide sequence ID" value="NZ_QQTO01000016.1"/>
</dbReference>
<feature type="signal peptide" evidence="1">
    <location>
        <begin position="1"/>
        <end position="27"/>
    </location>
</feature>
<sequence length="195" mass="21010">MIQTKAVRTAFASIAFAFCATASQAQSYTDPATGLAVIDPPPPFAASAHAMDEAERRLYAAIIDIDSTTGEPKSGNVDGRLCGAYFIKPPPGSIFTREELDRQFSDPDWLARQRTAFERMGTISPFTIFRQQGHAGIELTAVANIGPGAGTSVIYSALLDTQKGRTSLVCVTTKDEIEKVLPLFRALRASIRAPE</sequence>
<dbReference type="AlphaFoldDB" id="A0A370L0U1"/>